<dbReference type="PANTHER" id="PTHR42913">
    <property type="entry name" value="APOPTOSIS-INDUCING FACTOR 1"/>
    <property type="match status" value="1"/>
</dbReference>
<feature type="domain" description="FAD/NAD(P)-binding" evidence="6">
    <location>
        <begin position="3"/>
        <end position="300"/>
    </location>
</feature>
<dbReference type="Pfam" id="PF07992">
    <property type="entry name" value="Pyr_redox_2"/>
    <property type="match status" value="1"/>
</dbReference>
<reference evidence="8" key="1">
    <citation type="journal article" date="2019" name="Int. J. Syst. Evol. Microbiol.">
        <title>The Global Catalogue of Microorganisms (GCM) 10K type strain sequencing project: providing services to taxonomists for standard genome sequencing and annotation.</title>
        <authorList>
            <consortium name="The Broad Institute Genomics Platform"/>
            <consortium name="The Broad Institute Genome Sequencing Center for Infectious Disease"/>
            <person name="Wu L."/>
            <person name="Ma J."/>
        </authorList>
    </citation>
    <scope>NUCLEOTIDE SEQUENCE [LARGE SCALE GENOMIC DNA]</scope>
    <source>
        <strain evidence="8">NBRC 112416</strain>
    </source>
</reference>
<keyword evidence="8" id="KW-1185">Reference proteome</keyword>
<dbReference type="PRINTS" id="PR00368">
    <property type="entry name" value="FADPNR"/>
</dbReference>
<evidence type="ECO:0000256" key="1">
    <source>
        <dbReference type="ARBA" id="ARBA00001974"/>
    </source>
</evidence>
<dbReference type="Gene3D" id="3.50.50.100">
    <property type="match status" value="1"/>
</dbReference>
<evidence type="ECO:0000313" key="7">
    <source>
        <dbReference type="EMBL" id="GLQ55128.1"/>
    </source>
</evidence>
<proteinExistence type="inferred from homology"/>
<keyword evidence="4" id="KW-0274">FAD</keyword>
<evidence type="ECO:0000256" key="3">
    <source>
        <dbReference type="ARBA" id="ARBA00022630"/>
    </source>
</evidence>
<keyword evidence="5" id="KW-0560">Oxidoreductase</keyword>
<evidence type="ECO:0000256" key="2">
    <source>
        <dbReference type="ARBA" id="ARBA00005272"/>
    </source>
</evidence>
<dbReference type="RefSeq" id="WP_284340560.1">
    <property type="nucleotide sequence ID" value="NZ_BSNS01000011.1"/>
</dbReference>
<name>A0ABQ5W5J0_9HYPH</name>
<evidence type="ECO:0000256" key="5">
    <source>
        <dbReference type="ARBA" id="ARBA00023002"/>
    </source>
</evidence>
<dbReference type="InterPro" id="IPR023753">
    <property type="entry name" value="FAD/NAD-binding_dom"/>
</dbReference>
<comment type="similarity">
    <text evidence="2">Belongs to the NADH dehydrogenase family.</text>
</comment>
<evidence type="ECO:0000313" key="8">
    <source>
        <dbReference type="Proteomes" id="UP001156691"/>
    </source>
</evidence>
<comment type="caution">
    <text evidence="7">The sequence shown here is derived from an EMBL/GenBank/DDBJ whole genome shotgun (WGS) entry which is preliminary data.</text>
</comment>
<comment type="cofactor">
    <cofactor evidence="1">
        <name>FAD</name>
        <dbReference type="ChEBI" id="CHEBI:57692"/>
    </cofactor>
</comment>
<dbReference type="SUPFAM" id="SSF51905">
    <property type="entry name" value="FAD/NAD(P)-binding domain"/>
    <property type="match status" value="1"/>
</dbReference>
<sequence>MGRVVILGGGYAGLHAFSALRSRLRSLIARGEVELTLVSRDGYHTYHGWTGEVLAGDLPVDSTLTSLEPLLGQSFVQGEVVSADLGGRTLTVKSEDGQRELRFDHLLIAAGSVDPFDRIPGLAAHGWCVKNTRDMQKLAGELDGWDAAAAGRRNVVVVGGGLAGVETASALAARFGRTGSDKINIHLVSSSEKLLPTLRPDFDHIAETATRTLVEQGVQLHQGTRVARIEKDQVELSNGRTVASDLSVVAAGVSFSILPGTESLARNQAGQIIADDGLRVRGSDNIWVAGDIAAVPHPATGEPCPVNALWAMKQGDCVGRNIARSIKGQRVRGFNFRGLGQAAGLAGQRGITELYRIQFTGRLAWLIRVLFFAWYMPSRRGALSVLSLLSQHVWSAAIGTLSQRRRAAPAPAAKLPAPVAKLSGHLR</sequence>
<organism evidence="7 8">
    <name type="scientific">Devosia nitrariae</name>
    <dbReference type="NCBI Taxonomy" id="2071872"/>
    <lineage>
        <taxon>Bacteria</taxon>
        <taxon>Pseudomonadati</taxon>
        <taxon>Pseudomonadota</taxon>
        <taxon>Alphaproteobacteria</taxon>
        <taxon>Hyphomicrobiales</taxon>
        <taxon>Devosiaceae</taxon>
        <taxon>Devosia</taxon>
    </lineage>
</organism>
<keyword evidence="3" id="KW-0285">Flavoprotein</keyword>
<protein>
    <submittedName>
        <fullName evidence="7">Dehydrogenase</fullName>
    </submittedName>
</protein>
<dbReference type="InterPro" id="IPR051169">
    <property type="entry name" value="NADH-Q_oxidoreductase"/>
</dbReference>
<evidence type="ECO:0000256" key="4">
    <source>
        <dbReference type="ARBA" id="ARBA00022827"/>
    </source>
</evidence>
<dbReference type="EMBL" id="BSNS01000011">
    <property type="protein sequence ID" value="GLQ55128.1"/>
    <property type="molecule type" value="Genomic_DNA"/>
</dbReference>
<accession>A0ABQ5W5J0</accession>
<dbReference type="InterPro" id="IPR036188">
    <property type="entry name" value="FAD/NAD-bd_sf"/>
</dbReference>
<evidence type="ECO:0000259" key="6">
    <source>
        <dbReference type="Pfam" id="PF07992"/>
    </source>
</evidence>
<gene>
    <name evidence="7" type="ORF">GCM10010862_23870</name>
</gene>
<dbReference type="PANTHER" id="PTHR42913:SF3">
    <property type="entry name" value="64 KDA MITOCHONDRIAL NADH DEHYDROGENASE (EUROFUNG)"/>
    <property type="match status" value="1"/>
</dbReference>
<dbReference type="Proteomes" id="UP001156691">
    <property type="component" value="Unassembled WGS sequence"/>
</dbReference>